<evidence type="ECO:0000256" key="10">
    <source>
        <dbReference type="ARBA" id="ARBA00023157"/>
    </source>
</evidence>
<dbReference type="AlphaFoldDB" id="T1J4J6"/>
<evidence type="ECO:0000256" key="8">
    <source>
        <dbReference type="ARBA" id="ARBA00023065"/>
    </source>
</evidence>
<keyword evidence="13" id="KW-0628">Postsynaptic cell membrane</keyword>
<dbReference type="InterPro" id="IPR006029">
    <property type="entry name" value="Neurotrans-gated_channel_TM"/>
</dbReference>
<comment type="function">
    <text evidence="1">After binding acetylcholine, the AChR responds by an extensive change in conformation that affects all subunits and leads to opening of an ion-conducting channel across the plasma membrane.</text>
</comment>
<evidence type="ECO:0000256" key="15">
    <source>
        <dbReference type="ARBA" id="ARBA00023303"/>
    </source>
</evidence>
<dbReference type="InterPro" id="IPR002394">
    <property type="entry name" value="Nicotinic_acetylcholine_rcpt"/>
</dbReference>
<dbReference type="GO" id="GO:0045211">
    <property type="term" value="C:postsynaptic membrane"/>
    <property type="evidence" value="ECO:0007669"/>
    <property type="project" value="UniProtKB-SubCell"/>
</dbReference>
<evidence type="ECO:0000256" key="17">
    <source>
        <dbReference type="RuleBase" id="RU000687"/>
    </source>
</evidence>
<dbReference type="FunFam" id="1.20.58.390:FF:000073">
    <property type="entry name" value="Neuronal acetylcholine receptor subunit alpha-9-II"/>
    <property type="match status" value="1"/>
</dbReference>
<dbReference type="SUPFAM" id="SSF90112">
    <property type="entry name" value="Neurotransmitter-gated ion-channel transmembrane pore"/>
    <property type="match status" value="1"/>
</dbReference>
<dbReference type="FunFam" id="2.70.170.10:FF:000016">
    <property type="entry name" value="Nicotinic acetylcholine receptor subunit"/>
    <property type="match status" value="1"/>
</dbReference>
<feature type="transmembrane region" description="Helical" evidence="17">
    <location>
        <begin position="274"/>
        <end position="299"/>
    </location>
</feature>
<dbReference type="PRINTS" id="PR00254">
    <property type="entry name" value="NICOTINICR"/>
</dbReference>
<feature type="domain" description="Neurotransmitter-gated ion-channel transmembrane" evidence="19">
    <location>
        <begin position="220"/>
        <end position="439"/>
    </location>
</feature>
<evidence type="ECO:0000256" key="6">
    <source>
        <dbReference type="ARBA" id="ARBA00022989"/>
    </source>
</evidence>
<dbReference type="Gene3D" id="1.20.58.390">
    <property type="entry name" value="Neurotransmitter-gated ion-channel transmembrane domain"/>
    <property type="match status" value="2"/>
</dbReference>
<dbReference type="EnsemblMetazoa" id="SMAR008534-RA">
    <property type="protein sequence ID" value="SMAR008534-PA"/>
    <property type="gene ID" value="SMAR008534"/>
</dbReference>
<dbReference type="InterPro" id="IPR018000">
    <property type="entry name" value="Neurotransmitter_ion_chnl_CS"/>
</dbReference>
<accession>T1J4J6</accession>
<reference evidence="20" key="2">
    <citation type="submission" date="2015-02" db="UniProtKB">
        <authorList>
            <consortium name="EnsemblMetazoa"/>
        </authorList>
    </citation>
    <scope>IDENTIFICATION</scope>
</reference>
<dbReference type="InterPro" id="IPR036734">
    <property type="entry name" value="Neur_chan_lig-bd_sf"/>
</dbReference>
<dbReference type="NCBIfam" id="TIGR00860">
    <property type="entry name" value="LIC"/>
    <property type="match status" value="1"/>
</dbReference>
<evidence type="ECO:0000256" key="4">
    <source>
        <dbReference type="ARBA" id="ARBA00022475"/>
    </source>
</evidence>
<dbReference type="CDD" id="cd19051">
    <property type="entry name" value="LGIC_TM_cation"/>
    <property type="match status" value="1"/>
</dbReference>
<dbReference type="OMA" id="WIFKSSC"/>
<evidence type="ECO:0000256" key="13">
    <source>
        <dbReference type="ARBA" id="ARBA00023257"/>
    </source>
</evidence>
<keyword evidence="8 17" id="KW-0406">Ion transport</keyword>
<evidence type="ECO:0000256" key="11">
    <source>
        <dbReference type="ARBA" id="ARBA00023170"/>
    </source>
</evidence>
<keyword evidence="10" id="KW-1015">Disulfide bond</keyword>
<keyword evidence="15 17" id="KW-0407">Ion channel</keyword>
<keyword evidence="7" id="KW-0770">Synapse</keyword>
<organism evidence="20 21">
    <name type="scientific">Strigamia maritima</name>
    <name type="common">European centipede</name>
    <name type="synonym">Geophilus maritimus</name>
    <dbReference type="NCBI Taxonomy" id="126957"/>
    <lineage>
        <taxon>Eukaryota</taxon>
        <taxon>Metazoa</taxon>
        <taxon>Ecdysozoa</taxon>
        <taxon>Arthropoda</taxon>
        <taxon>Myriapoda</taxon>
        <taxon>Chilopoda</taxon>
        <taxon>Pleurostigmophora</taxon>
        <taxon>Geophilomorpha</taxon>
        <taxon>Linotaeniidae</taxon>
        <taxon>Strigamia</taxon>
    </lineage>
</organism>
<keyword evidence="4" id="KW-1003">Cell membrane</keyword>
<sequence>MADEHEYRLTRYLMANYDAAVRPSHNATESLQVVFGISLHHIIDVDEKNQILTTNCWLTQVWTDAHLKWNSTDFGGIKVVRIPSTHVWKPDIILYNNADPHYNTAIVNTNVIVTSTGQVTWLSHGIFKSSCSINVEYFPFDVQVCRLKFASWTYDGLQMDLVLKDDHGDITNYQVNGEFDLDEFSAQRNVHYYSCCSEPYPDITYKLRLRRRPMFYVFNLILPCVLINGIALLVFYVPPESGEKVTLGISTLLSMTVFLMLIRENLPPTEKTPLIGMYYGVTICIVSFATGLSVITLNVHHRGVRDTEVPAPLRKLVLGILAKVLFLKFEAPSGERLSKDQFQDKSHSSDMDHIEQYNFSPRFPHRKPANPESSADHFERQFLRVLNKIYQTIERNEVRQAGQDRRDHVRIEWQQVSLVCDRFLLATFVVITAVATFAILFSSPHGP</sequence>
<evidence type="ECO:0008006" key="22">
    <source>
        <dbReference type="Google" id="ProtNLM"/>
    </source>
</evidence>
<keyword evidence="11" id="KW-0675">Receptor</keyword>
<reference evidence="21" key="1">
    <citation type="submission" date="2011-05" db="EMBL/GenBank/DDBJ databases">
        <authorList>
            <person name="Richards S.R."/>
            <person name="Qu J."/>
            <person name="Jiang H."/>
            <person name="Jhangiani S.N."/>
            <person name="Agravi P."/>
            <person name="Goodspeed R."/>
            <person name="Gross S."/>
            <person name="Mandapat C."/>
            <person name="Jackson L."/>
            <person name="Mathew T."/>
            <person name="Pu L."/>
            <person name="Thornton R."/>
            <person name="Saada N."/>
            <person name="Wilczek-Boney K.B."/>
            <person name="Lee S."/>
            <person name="Kovar C."/>
            <person name="Wu Y."/>
            <person name="Scherer S.E."/>
            <person name="Worley K.C."/>
            <person name="Muzny D.M."/>
            <person name="Gibbs R."/>
        </authorList>
    </citation>
    <scope>NUCLEOTIDE SEQUENCE</scope>
    <source>
        <strain evidence="21">Brora</strain>
    </source>
</reference>
<dbReference type="Pfam" id="PF02931">
    <property type="entry name" value="Neur_chan_LBD"/>
    <property type="match status" value="1"/>
</dbReference>
<keyword evidence="14" id="KW-1071">Ligand-gated ion channel</keyword>
<dbReference type="SUPFAM" id="SSF63712">
    <property type="entry name" value="Nicotinic receptor ligand binding domain-like"/>
    <property type="match status" value="1"/>
</dbReference>
<evidence type="ECO:0000256" key="5">
    <source>
        <dbReference type="ARBA" id="ARBA00022692"/>
    </source>
</evidence>
<evidence type="ECO:0000256" key="1">
    <source>
        <dbReference type="ARBA" id="ARBA00003328"/>
    </source>
</evidence>
<dbReference type="PRINTS" id="PR00252">
    <property type="entry name" value="NRIONCHANNEL"/>
</dbReference>
<dbReference type="InterPro" id="IPR036719">
    <property type="entry name" value="Neuro-gated_channel_TM_sf"/>
</dbReference>
<keyword evidence="3 17" id="KW-0813">Transport</keyword>
<dbReference type="GO" id="GO:0004888">
    <property type="term" value="F:transmembrane signaling receptor activity"/>
    <property type="evidence" value="ECO:0007669"/>
    <property type="project" value="InterPro"/>
</dbReference>
<comment type="subcellular location">
    <subcellularLocation>
        <location evidence="16">Postsynaptic cell membrane</location>
        <topology evidence="16">Multi-pass membrane protein</topology>
    </subcellularLocation>
</comment>
<keyword evidence="6 17" id="KW-1133">Transmembrane helix</keyword>
<dbReference type="Gene3D" id="2.70.170.10">
    <property type="entry name" value="Neurotransmitter-gated ion-channel ligand-binding domain"/>
    <property type="match status" value="1"/>
</dbReference>
<comment type="caution">
    <text evidence="17">Lacks conserved residue(s) required for the propagation of feature annotation.</text>
</comment>
<keyword evidence="9 17" id="KW-0472">Membrane</keyword>
<dbReference type="PROSITE" id="PS00236">
    <property type="entry name" value="NEUROTR_ION_CHANNEL"/>
    <property type="match status" value="1"/>
</dbReference>
<evidence type="ECO:0000256" key="16">
    <source>
        <dbReference type="ARBA" id="ARBA00034104"/>
    </source>
</evidence>
<feature type="transmembrane region" description="Helical" evidence="17">
    <location>
        <begin position="215"/>
        <end position="239"/>
    </location>
</feature>
<dbReference type="eggNOG" id="KOG3645">
    <property type="taxonomic scope" value="Eukaryota"/>
</dbReference>
<keyword evidence="12" id="KW-0325">Glycoprotein</keyword>
<evidence type="ECO:0000256" key="3">
    <source>
        <dbReference type="ARBA" id="ARBA00022448"/>
    </source>
</evidence>
<evidence type="ECO:0000256" key="12">
    <source>
        <dbReference type="ARBA" id="ARBA00023180"/>
    </source>
</evidence>
<feature type="transmembrane region" description="Helical" evidence="17">
    <location>
        <begin position="423"/>
        <end position="441"/>
    </location>
</feature>
<keyword evidence="21" id="KW-1185">Reference proteome</keyword>
<evidence type="ECO:0000259" key="19">
    <source>
        <dbReference type="Pfam" id="PF02932"/>
    </source>
</evidence>
<evidence type="ECO:0000256" key="14">
    <source>
        <dbReference type="ARBA" id="ARBA00023286"/>
    </source>
</evidence>
<dbReference type="InterPro" id="IPR038050">
    <property type="entry name" value="Neuro_actylchol_rec"/>
</dbReference>
<evidence type="ECO:0000256" key="9">
    <source>
        <dbReference type="ARBA" id="ARBA00023136"/>
    </source>
</evidence>
<dbReference type="EMBL" id="JH431845">
    <property type="status" value="NOT_ANNOTATED_CDS"/>
    <property type="molecule type" value="Genomic_DNA"/>
</dbReference>
<feature type="domain" description="Neurotransmitter-gated ion-channel ligand-binding" evidence="18">
    <location>
        <begin position="6"/>
        <end position="213"/>
    </location>
</feature>
<evidence type="ECO:0000256" key="7">
    <source>
        <dbReference type="ARBA" id="ARBA00023018"/>
    </source>
</evidence>
<dbReference type="HOGENOM" id="CLU_018074_1_0_1"/>
<evidence type="ECO:0000313" key="21">
    <source>
        <dbReference type="Proteomes" id="UP000014500"/>
    </source>
</evidence>
<name>T1J4J6_STRMM</name>
<comment type="similarity">
    <text evidence="2">Belongs to the ligand-gated ion channel (TC 1.A.9) family. Acetylcholine receptor (TC 1.A.9.1) subfamily.</text>
</comment>
<dbReference type="InterPro" id="IPR006202">
    <property type="entry name" value="Neur_chan_lig-bd"/>
</dbReference>
<dbReference type="InterPro" id="IPR006201">
    <property type="entry name" value="Neur_channel"/>
</dbReference>
<dbReference type="Proteomes" id="UP000014500">
    <property type="component" value="Unassembled WGS sequence"/>
</dbReference>
<proteinExistence type="inferred from homology"/>
<protein>
    <recommendedName>
        <fullName evidence="22">Neurotransmitter-gated ion-channel ligand-binding domain-containing protein</fullName>
    </recommendedName>
</protein>
<dbReference type="CDD" id="cd18997">
    <property type="entry name" value="LGIC_ECD_nAChR"/>
    <property type="match status" value="1"/>
</dbReference>
<evidence type="ECO:0000313" key="20">
    <source>
        <dbReference type="EnsemblMetazoa" id="SMAR008534-PA"/>
    </source>
</evidence>
<evidence type="ECO:0000256" key="2">
    <source>
        <dbReference type="ARBA" id="ARBA00009237"/>
    </source>
</evidence>
<evidence type="ECO:0000259" key="18">
    <source>
        <dbReference type="Pfam" id="PF02931"/>
    </source>
</evidence>
<keyword evidence="5 17" id="KW-0812">Transmembrane</keyword>
<dbReference type="PANTHER" id="PTHR18945">
    <property type="entry name" value="NEUROTRANSMITTER GATED ION CHANNEL"/>
    <property type="match status" value="1"/>
</dbReference>
<dbReference type="GO" id="GO:0022848">
    <property type="term" value="F:acetylcholine-gated monoatomic cation-selective channel activity"/>
    <property type="evidence" value="ECO:0007669"/>
    <property type="project" value="InterPro"/>
</dbReference>
<dbReference type="STRING" id="126957.T1J4J6"/>
<dbReference type="PhylomeDB" id="T1J4J6"/>
<dbReference type="Pfam" id="PF02932">
    <property type="entry name" value="Neur_chan_memb"/>
    <property type="match status" value="1"/>
</dbReference>